<dbReference type="CDD" id="cd02038">
    <property type="entry name" value="FlhG-like"/>
    <property type="match status" value="1"/>
</dbReference>
<protein>
    <submittedName>
        <fullName evidence="4">ATP-binding protein</fullName>
    </submittedName>
</protein>
<dbReference type="Gene3D" id="3.40.50.300">
    <property type="entry name" value="P-loop containing nucleotide triphosphate hydrolases"/>
    <property type="match status" value="1"/>
</dbReference>
<dbReference type="InterPro" id="IPR033875">
    <property type="entry name" value="FlhG"/>
</dbReference>
<reference evidence="4 5" key="1">
    <citation type="journal article" date="2017" name="ISME J.">
        <title>Potential for microbial H2 and metal transformations associated with novel bacteria and archaea in deep terrestrial subsurface sediments.</title>
        <authorList>
            <person name="Hernsdorf A.W."/>
            <person name="Amano Y."/>
            <person name="Miyakawa K."/>
            <person name="Ise K."/>
            <person name="Suzuki Y."/>
            <person name="Anantharaman K."/>
            <person name="Probst A."/>
            <person name="Burstein D."/>
            <person name="Thomas B.C."/>
            <person name="Banfield J.F."/>
        </authorList>
    </citation>
    <scope>NUCLEOTIDE SEQUENCE [LARGE SCALE GENOMIC DNA]</scope>
    <source>
        <strain evidence="4">HGW-Wallbacteria-1</strain>
    </source>
</reference>
<dbReference type="InterPro" id="IPR025669">
    <property type="entry name" value="AAA_dom"/>
</dbReference>
<dbReference type="PIRSF" id="PIRSF003092">
    <property type="entry name" value="MinD"/>
    <property type="match status" value="1"/>
</dbReference>
<evidence type="ECO:0000256" key="1">
    <source>
        <dbReference type="ARBA" id="ARBA00022741"/>
    </source>
</evidence>
<evidence type="ECO:0000313" key="4">
    <source>
        <dbReference type="EMBL" id="PKK91367.1"/>
    </source>
</evidence>
<dbReference type="InterPro" id="IPR050625">
    <property type="entry name" value="ParA/MinD_ATPase"/>
</dbReference>
<dbReference type="AlphaFoldDB" id="A0A2N1PSQ0"/>
<feature type="domain" description="AAA" evidence="3">
    <location>
        <begin position="56"/>
        <end position="205"/>
    </location>
</feature>
<dbReference type="Pfam" id="PF13614">
    <property type="entry name" value="AAA_31"/>
    <property type="match status" value="1"/>
</dbReference>
<dbReference type="InterPro" id="IPR025501">
    <property type="entry name" value="MinD_FleN"/>
</dbReference>
<dbReference type="SUPFAM" id="SSF52540">
    <property type="entry name" value="P-loop containing nucleoside triphosphate hydrolases"/>
    <property type="match status" value="1"/>
</dbReference>
<keyword evidence="1" id="KW-0547">Nucleotide-binding</keyword>
<dbReference type="GO" id="GO:0005524">
    <property type="term" value="F:ATP binding"/>
    <property type="evidence" value="ECO:0007669"/>
    <property type="project" value="UniProtKB-KW"/>
</dbReference>
<comment type="caution">
    <text evidence="4">The sequence shown here is derived from an EMBL/GenBank/DDBJ whole genome shotgun (WGS) entry which is preliminary data.</text>
</comment>
<gene>
    <name evidence="4" type="ORF">CVV64_06255</name>
</gene>
<dbReference type="GO" id="GO:0005829">
    <property type="term" value="C:cytosol"/>
    <property type="evidence" value="ECO:0007669"/>
    <property type="project" value="TreeGrafter"/>
</dbReference>
<evidence type="ECO:0000256" key="2">
    <source>
        <dbReference type="ARBA" id="ARBA00022840"/>
    </source>
</evidence>
<evidence type="ECO:0000259" key="3">
    <source>
        <dbReference type="Pfam" id="PF13614"/>
    </source>
</evidence>
<dbReference type="InterPro" id="IPR027417">
    <property type="entry name" value="P-loop_NTPase"/>
</dbReference>
<name>A0A2N1PSQ0_9BACT</name>
<dbReference type="GO" id="GO:0016887">
    <property type="term" value="F:ATP hydrolysis activity"/>
    <property type="evidence" value="ECO:0007669"/>
    <property type="project" value="TreeGrafter"/>
</dbReference>
<dbReference type="GO" id="GO:0051782">
    <property type="term" value="P:negative regulation of cell division"/>
    <property type="evidence" value="ECO:0007669"/>
    <property type="project" value="TreeGrafter"/>
</dbReference>
<dbReference type="GO" id="GO:0009898">
    <property type="term" value="C:cytoplasmic side of plasma membrane"/>
    <property type="evidence" value="ECO:0007669"/>
    <property type="project" value="TreeGrafter"/>
</dbReference>
<keyword evidence="2 4" id="KW-0067">ATP-binding</keyword>
<organism evidence="4 5">
    <name type="scientific">Candidatus Wallbacteria bacterium HGW-Wallbacteria-1</name>
    <dbReference type="NCBI Taxonomy" id="2013854"/>
    <lineage>
        <taxon>Bacteria</taxon>
        <taxon>Candidatus Walliibacteriota</taxon>
    </lineage>
</organism>
<dbReference type="Proteomes" id="UP000233256">
    <property type="component" value="Unassembled WGS sequence"/>
</dbReference>
<accession>A0A2N1PSQ0</accession>
<proteinExistence type="predicted"/>
<evidence type="ECO:0000313" key="5">
    <source>
        <dbReference type="Proteomes" id="UP000233256"/>
    </source>
</evidence>
<sequence length="317" mass="34425">METRMKMGLADMDMKTVFPRLVALPRPEVAKMGKRILSTATSRERTHDAPDGILARTIAITSGKGGVGKTHLAANLAIKFARAGKRVMVLDADLGLANLDIVLGVRPRYSLAHVIKGEKTLKDVVFEGPEGIRVIAGGSGLEELADLGDDARLELLSAMEQVEDQVDIMIIDTGAGLSRNVLSFLKAADEIVVISTPEPSSLADAYGVIKATARERKDIQVSVVANRVWSTEEAEDVFQRLSMVSRQFLGINLKDGGFVFEDPVVSEAVRKRSPFVVMSPSSRASACMDDVASRFLEIETHHSEKASFFRKVAALFN</sequence>
<dbReference type="PANTHER" id="PTHR43384:SF4">
    <property type="entry name" value="CELLULOSE BIOSYNTHESIS PROTEIN BCSQ-RELATED"/>
    <property type="match status" value="1"/>
</dbReference>
<dbReference type="PANTHER" id="PTHR43384">
    <property type="entry name" value="SEPTUM SITE-DETERMINING PROTEIN MIND HOMOLOG, CHLOROPLASTIC-RELATED"/>
    <property type="match status" value="1"/>
</dbReference>
<dbReference type="EMBL" id="PGXC01000003">
    <property type="protein sequence ID" value="PKK91367.1"/>
    <property type="molecule type" value="Genomic_DNA"/>
</dbReference>